<sequence length="149" mass="17031">RGGLTQFLTQIDGLSASQKAPFVLVATNRPWDLDEAFHRRLPHKILFKLPDEECRRRIPSRTCESDDLDDDVDVTKLAKQTAGYSGSDLRSVCAQAALMWSLENVKLEHPERKLRLKRKHFARVTGKIRPSNAPQASCQMQEFVDRFNP</sequence>
<dbReference type="InterPro" id="IPR003959">
    <property type="entry name" value="ATPase_AAA_core"/>
</dbReference>
<dbReference type="GeneID" id="85467838"/>
<gene>
    <name evidence="5" type="ORF">BDP81DRAFT_277066</name>
</gene>
<dbReference type="GO" id="GO:0005524">
    <property type="term" value="F:ATP binding"/>
    <property type="evidence" value="ECO:0007669"/>
    <property type="project" value="UniProtKB-KW"/>
</dbReference>
<evidence type="ECO:0000256" key="1">
    <source>
        <dbReference type="ARBA" id="ARBA00022741"/>
    </source>
</evidence>
<keyword evidence="1" id="KW-0547">Nucleotide-binding</keyword>
<dbReference type="RefSeq" id="XP_060443281.1">
    <property type="nucleotide sequence ID" value="XM_060582976.1"/>
</dbReference>
<dbReference type="InterPro" id="IPR041569">
    <property type="entry name" value="AAA_lid_3"/>
</dbReference>
<feature type="non-terminal residue" evidence="5">
    <location>
        <position position="1"/>
    </location>
</feature>
<dbReference type="GO" id="GO:0016887">
    <property type="term" value="F:ATP hydrolysis activity"/>
    <property type="evidence" value="ECO:0007669"/>
    <property type="project" value="InterPro"/>
</dbReference>
<accession>A0AAJ0ED45</accession>
<dbReference type="Pfam" id="PF00004">
    <property type="entry name" value="AAA"/>
    <property type="match status" value="1"/>
</dbReference>
<evidence type="ECO:0000259" key="3">
    <source>
        <dbReference type="Pfam" id="PF00004"/>
    </source>
</evidence>
<proteinExistence type="predicted"/>
<evidence type="ECO:0000256" key="2">
    <source>
        <dbReference type="ARBA" id="ARBA00022840"/>
    </source>
</evidence>
<name>A0AAJ0ED45_9PEZI</name>
<feature type="non-terminal residue" evidence="5">
    <location>
        <position position="149"/>
    </location>
</feature>
<keyword evidence="6" id="KW-1185">Reference proteome</keyword>
<protein>
    <submittedName>
        <fullName evidence="5">P-loop containing nucleoside triphosphate hydrolase protein</fullName>
    </submittedName>
</protein>
<dbReference type="Gene3D" id="3.40.50.300">
    <property type="entry name" value="P-loop containing nucleotide triphosphate hydrolases"/>
    <property type="match status" value="1"/>
</dbReference>
<dbReference type="AlphaFoldDB" id="A0AAJ0ED45"/>
<comment type="caution">
    <text evidence="5">The sequence shown here is derived from an EMBL/GenBank/DDBJ whole genome shotgun (WGS) entry which is preliminary data.</text>
</comment>
<feature type="domain" description="ATPase AAA-type core" evidence="3">
    <location>
        <begin position="4"/>
        <end position="48"/>
    </location>
</feature>
<dbReference type="Pfam" id="PF17862">
    <property type="entry name" value="AAA_lid_3"/>
    <property type="match status" value="1"/>
</dbReference>
<dbReference type="GO" id="GO:0005741">
    <property type="term" value="C:mitochondrial outer membrane"/>
    <property type="evidence" value="ECO:0007669"/>
    <property type="project" value="TreeGrafter"/>
</dbReference>
<evidence type="ECO:0000259" key="4">
    <source>
        <dbReference type="Pfam" id="PF17862"/>
    </source>
</evidence>
<dbReference type="EMBL" id="JAHMHQ010000014">
    <property type="protein sequence ID" value="KAK1634674.1"/>
    <property type="molecule type" value="Genomic_DNA"/>
</dbReference>
<dbReference type="PANTHER" id="PTHR45644">
    <property type="entry name" value="AAA ATPASE, PUTATIVE (AFU_ORTHOLOGUE AFUA_2G12920)-RELATED-RELATED"/>
    <property type="match status" value="1"/>
</dbReference>
<dbReference type="Gene3D" id="1.10.8.60">
    <property type="match status" value="1"/>
</dbReference>
<organism evidence="5 6">
    <name type="scientific">Colletotrichum phormii</name>
    <dbReference type="NCBI Taxonomy" id="359342"/>
    <lineage>
        <taxon>Eukaryota</taxon>
        <taxon>Fungi</taxon>
        <taxon>Dikarya</taxon>
        <taxon>Ascomycota</taxon>
        <taxon>Pezizomycotina</taxon>
        <taxon>Sordariomycetes</taxon>
        <taxon>Hypocreomycetidae</taxon>
        <taxon>Glomerellales</taxon>
        <taxon>Glomerellaceae</taxon>
        <taxon>Colletotrichum</taxon>
        <taxon>Colletotrichum acutatum species complex</taxon>
    </lineage>
</organism>
<feature type="domain" description="AAA ATPase AAA+ lid" evidence="4">
    <location>
        <begin position="71"/>
        <end position="99"/>
    </location>
</feature>
<dbReference type="InterPro" id="IPR051701">
    <property type="entry name" value="Mito_OM_Translocase_MSP1"/>
</dbReference>
<keyword evidence="5" id="KW-0378">Hydrolase</keyword>
<keyword evidence="2" id="KW-0067">ATP-binding</keyword>
<dbReference type="Proteomes" id="UP001243989">
    <property type="component" value="Unassembled WGS sequence"/>
</dbReference>
<evidence type="ECO:0000313" key="6">
    <source>
        <dbReference type="Proteomes" id="UP001243989"/>
    </source>
</evidence>
<dbReference type="SUPFAM" id="SSF52540">
    <property type="entry name" value="P-loop containing nucleoside triphosphate hydrolases"/>
    <property type="match status" value="1"/>
</dbReference>
<reference evidence="5" key="1">
    <citation type="submission" date="2021-06" db="EMBL/GenBank/DDBJ databases">
        <title>Comparative genomics, transcriptomics and evolutionary studies reveal genomic signatures of adaptation to plant cell wall in hemibiotrophic fungi.</title>
        <authorList>
            <consortium name="DOE Joint Genome Institute"/>
            <person name="Baroncelli R."/>
            <person name="Diaz J.F."/>
            <person name="Benocci T."/>
            <person name="Peng M."/>
            <person name="Battaglia E."/>
            <person name="Haridas S."/>
            <person name="Andreopoulos W."/>
            <person name="Labutti K."/>
            <person name="Pangilinan J."/>
            <person name="Floch G.L."/>
            <person name="Makela M.R."/>
            <person name="Henrissat B."/>
            <person name="Grigoriev I.V."/>
            <person name="Crouch J.A."/>
            <person name="De Vries R.P."/>
            <person name="Sukno S.A."/>
            <person name="Thon M.R."/>
        </authorList>
    </citation>
    <scope>NUCLEOTIDE SEQUENCE</scope>
    <source>
        <strain evidence="5">CBS 102054</strain>
    </source>
</reference>
<dbReference type="InterPro" id="IPR027417">
    <property type="entry name" value="P-loop_NTPase"/>
</dbReference>
<evidence type="ECO:0000313" key="5">
    <source>
        <dbReference type="EMBL" id="KAK1634674.1"/>
    </source>
</evidence>